<dbReference type="PANTHER" id="PTHR20863:SF76">
    <property type="entry name" value="CARRIER DOMAIN-CONTAINING PROTEIN"/>
    <property type="match status" value="1"/>
</dbReference>
<evidence type="ECO:0000313" key="8">
    <source>
        <dbReference type="EMBL" id="CCH18666.1"/>
    </source>
</evidence>
<dbReference type="AlphaFoldDB" id="I0L4B9"/>
<evidence type="ECO:0000256" key="3">
    <source>
        <dbReference type="ARBA" id="ARBA00022553"/>
    </source>
</evidence>
<dbReference type="OrthoDB" id="4564178at2"/>
<feature type="domain" description="Carrier" evidence="7">
    <location>
        <begin position="2"/>
        <end position="80"/>
    </location>
</feature>
<comment type="caution">
    <text evidence="8">The sequence shown here is derived from an EMBL/GenBank/DDBJ whole genome shotgun (WGS) entry which is preliminary data.</text>
</comment>
<accession>I0L4B9</accession>
<dbReference type="EMBL" id="CAIE01000027">
    <property type="protein sequence ID" value="CCH18666.1"/>
    <property type="molecule type" value="Genomic_DNA"/>
</dbReference>
<dbReference type="InterPro" id="IPR003231">
    <property type="entry name" value="ACP"/>
</dbReference>
<dbReference type="GO" id="GO:0000036">
    <property type="term" value="F:acyl carrier activity"/>
    <property type="evidence" value="ECO:0007669"/>
    <property type="project" value="TreeGrafter"/>
</dbReference>
<keyword evidence="9" id="KW-1185">Reference proteome</keyword>
<keyword evidence="2" id="KW-0444">Lipid biosynthesis</keyword>
<protein>
    <submittedName>
        <fullName evidence="8">Polyketide-8 synthase acyl carrier protein 1</fullName>
    </submittedName>
</protein>
<name>I0L4B9_9ACTN</name>
<sequence>MSDRDQHMAELREIVAEVLELEPEEVADTADFVEEYEADSLRAIEILARIEKKYKVEIPQAELNEMRSLKAVHEVVARHAGWQD</sequence>
<dbReference type="RefSeq" id="WP_007460216.1">
    <property type="nucleotide sequence ID" value="NZ_HF570108.1"/>
</dbReference>
<evidence type="ECO:0000259" key="7">
    <source>
        <dbReference type="PROSITE" id="PS50075"/>
    </source>
</evidence>
<evidence type="ECO:0000256" key="6">
    <source>
        <dbReference type="ARBA" id="ARBA00023160"/>
    </source>
</evidence>
<dbReference type="InterPro" id="IPR009081">
    <property type="entry name" value="PP-bd_ACP"/>
</dbReference>
<dbReference type="PROSITE" id="PS50075">
    <property type="entry name" value="CARRIER"/>
    <property type="match status" value="1"/>
</dbReference>
<evidence type="ECO:0000256" key="4">
    <source>
        <dbReference type="ARBA" id="ARBA00022832"/>
    </source>
</evidence>
<keyword evidence="3" id="KW-0597">Phosphoprotein</keyword>
<keyword evidence="4" id="KW-0276">Fatty acid metabolism</keyword>
<dbReference type="eggNOG" id="COG0236">
    <property type="taxonomic scope" value="Bacteria"/>
</dbReference>
<dbReference type="SUPFAM" id="SSF47336">
    <property type="entry name" value="ACP-like"/>
    <property type="match status" value="1"/>
</dbReference>
<proteinExistence type="predicted"/>
<dbReference type="Proteomes" id="UP000003448">
    <property type="component" value="Unassembled WGS sequence"/>
</dbReference>
<keyword evidence="1" id="KW-0596">Phosphopantetheine</keyword>
<organism evidence="8 9">
    <name type="scientific">Micromonospora lupini str. Lupac 08</name>
    <dbReference type="NCBI Taxonomy" id="1150864"/>
    <lineage>
        <taxon>Bacteria</taxon>
        <taxon>Bacillati</taxon>
        <taxon>Actinomycetota</taxon>
        <taxon>Actinomycetes</taxon>
        <taxon>Micromonosporales</taxon>
        <taxon>Micromonosporaceae</taxon>
        <taxon>Micromonospora</taxon>
    </lineage>
</organism>
<dbReference type="GO" id="GO:0000035">
    <property type="term" value="F:acyl binding"/>
    <property type="evidence" value="ECO:0007669"/>
    <property type="project" value="TreeGrafter"/>
</dbReference>
<dbReference type="Pfam" id="PF00550">
    <property type="entry name" value="PP-binding"/>
    <property type="match status" value="1"/>
</dbReference>
<dbReference type="STRING" id="1150864.MILUP08_43577"/>
<dbReference type="PANTHER" id="PTHR20863">
    <property type="entry name" value="ACYL CARRIER PROTEIN"/>
    <property type="match status" value="1"/>
</dbReference>
<keyword evidence="5" id="KW-0443">Lipid metabolism</keyword>
<reference evidence="9" key="1">
    <citation type="journal article" date="2012" name="J. Bacteriol.">
        <title>Genome Sequence of Micromonospora lupini Lupac 08, Isolated from Root Nodules of Lupinus angustifolius.</title>
        <authorList>
            <person name="Alonso-Vega P."/>
            <person name="Normand P."/>
            <person name="Bacigalupe R."/>
            <person name="Pujic P."/>
            <person name="Lajus A."/>
            <person name="Vallenet D."/>
            <person name="Carro L."/>
            <person name="Coll P."/>
            <person name="Trujillo M.E."/>
        </authorList>
    </citation>
    <scope>NUCLEOTIDE SEQUENCE [LARGE SCALE GENOMIC DNA]</scope>
    <source>
        <strain evidence="9">Lupac 08</strain>
    </source>
</reference>
<gene>
    <name evidence="8" type="ORF">MILUP08_43577</name>
</gene>
<keyword evidence="6" id="KW-0275">Fatty acid biosynthesis</keyword>
<evidence type="ECO:0000256" key="2">
    <source>
        <dbReference type="ARBA" id="ARBA00022516"/>
    </source>
</evidence>
<dbReference type="Gene3D" id="1.10.1200.10">
    <property type="entry name" value="ACP-like"/>
    <property type="match status" value="1"/>
</dbReference>
<evidence type="ECO:0000313" key="9">
    <source>
        <dbReference type="Proteomes" id="UP000003448"/>
    </source>
</evidence>
<dbReference type="InterPro" id="IPR036736">
    <property type="entry name" value="ACP-like_sf"/>
</dbReference>
<evidence type="ECO:0000256" key="1">
    <source>
        <dbReference type="ARBA" id="ARBA00022450"/>
    </source>
</evidence>
<evidence type="ECO:0000256" key="5">
    <source>
        <dbReference type="ARBA" id="ARBA00023098"/>
    </source>
</evidence>